<keyword evidence="11" id="KW-0186">Copper</keyword>
<evidence type="ECO:0000256" key="14">
    <source>
        <dbReference type="ARBA" id="ARBA00031399"/>
    </source>
</evidence>
<name>A0A1B9N966_9MICO</name>
<dbReference type="InterPro" id="IPR002429">
    <property type="entry name" value="CcO_II-like_C"/>
</dbReference>
<evidence type="ECO:0000256" key="5">
    <source>
        <dbReference type="ARBA" id="ARBA00022660"/>
    </source>
</evidence>
<evidence type="ECO:0000256" key="15">
    <source>
        <dbReference type="ARBA" id="ARBA00047816"/>
    </source>
</evidence>
<evidence type="ECO:0000256" key="3">
    <source>
        <dbReference type="ARBA" id="ARBA00012949"/>
    </source>
</evidence>
<dbReference type="EC" id="7.1.1.9" evidence="3"/>
<dbReference type="Gene3D" id="2.60.40.420">
    <property type="entry name" value="Cupredoxins - blue copper proteins"/>
    <property type="match status" value="1"/>
</dbReference>
<dbReference type="Pfam" id="PF00116">
    <property type="entry name" value="COX2"/>
    <property type="match status" value="1"/>
</dbReference>
<dbReference type="GO" id="GO:0016491">
    <property type="term" value="F:oxidoreductase activity"/>
    <property type="evidence" value="ECO:0007669"/>
    <property type="project" value="InterPro"/>
</dbReference>
<comment type="function">
    <text evidence="13">Subunits I and II form the functional core of the enzyme complex. Electrons originating in cytochrome c are transferred via heme a and Cu(A) to the binuclear center formed by heme a3 and Cu(B).</text>
</comment>
<feature type="transmembrane region" description="Helical" evidence="17">
    <location>
        <begin position="69"/>
        <end position="90"/>
    </location>
</feature>
<evidence type="ECO:0000256" key="8">
    <source>
        <dbReference type="ARBA" id="ARBA00022967"/>
    </source>
</evidence>
<comment type="similarity">
    <text evidence="2">Belongs to the cytochrome c oxidase subunit 2 family.</text>
</comment>
<evidence type="ECO:0000256" key="10">
    <source>
        <dbReference type="ARBA" id="ARBA00022989"/>
    </source>
</evidence>
<gene>
    <name evidence="19" type="ORF">A7J15_09380</name>
</gene>
<keyword evidence="9" id="KW-0249">Electron transport</keyword>
<feature type="transmembrane region" description="Helical" evidence="17">
    <location>
        <begin position="111"/>
        <end position="129"/>
    </location>
</feature>
<dbReference type="PANTHER" id="PTHR22888:SF9">
    <property type="entry name" value="CYTOCHROME C OXIDASE SUBUNIT 2"/>
    <property type="match status" value="1"/>
</dbReference>
<evidence type="ECO:0000256" key="16">
    <source>
        <dbReference type="SAM" id="MobiDB-lite"/>
    </source>
</evidence>
<dbReference type="SUPFAM" id="SSF81464">
    <property type="entry name" value="Cytochrome c oxidase subunit II-like, transmembrane region"/>
    <property type="match status" value="1"/>
</dbReference>
<dbReference type="PANTHER" id="PTHR22888">
    <property type="entry name" value="CYTOCHROME C OXIDASE, SUBUNIT II"/>
    <property type="match status" value="1"/>
</dbReference>
<protein>
    <recommendedName>
        <fullName evidence="3">cytochrome-c oxidase</fullName>
        <ecNumber evidence="3">7.1.1.9</ecNumber>
    </recommendedName>
    <alternativeName>
        <fullName evidence="14">Cytochrome aa3 subunit 2</fullName>
    </alternativeName>
</protein>
<feature type="domain" description="Cytochrome oxidase subunit II copper A binding" evidence="18">
    <location>
        <begin position="143"/>
        <end position="278"/>
    </location>
</feature>
<evidence type="ECO:0000259" key="18">
    <source>
        <dbReference type="PROSITE" id="PS50857"/>
    </source>
</evidence>
<dbReference type="InterPro" id="IPR008972">
    <property type="entry name" value="Cupredoxin"/>
</dbReference>
<dbReference type="Gene3D" id="1.10.287.90">
    <property type="match status" value="1"/>
</dbReference>
<keyword evidence="8" id="KW-1278">Translocase</keyword>
<keyword evidence="12 17" id="KW-0472">Membrane</keyword>
<dbReference type="GO" id="GO:0004129">
    <property type="term" value="F:cytochrome-c oxidase activity"/>
    <property type="evidence" value="ECO:0007669"/>
    <property type="project" value="UniProtKB-EC"/>
</dbReference>
<dbReference type="EMBL" id="LXMD01000027">
    <property type="protein sequence ID" value="OCG73142.1"/>
    <property type="molecule type" value="Genomic_DNA"/>
</dbReference>
<dbReference type="InterPro" id="IPR014222">
    <property type="entry name" value="Cyt_c_oxidase_su2"/>
</dbReference>
<proteinExistence type="inferred from homology"/>
<evidence type="ECO:0000256" key="1">
    <source>
        <dbReference type="ARBA" id="ARBA00004141"/>
    </source>
</evidence>
<dbReference type="AlphaFoldDB" id="A0A1B9N966"/>
<dbReference type="SUPFAM" id="SSF49503">
    <property type="entry name" value="Cupredoxins"/>
    <property type="match status" value="1"/>
</dbReference>
<comment type="catalytic activity">
    <reaction evidence="15">
        <text>4 Fe(II)-[cytochrome c] + O2 + 8 H(+)(in) = 4 Fe(III)-[cytochrome c] + 2 H2O + 4 H(+)(out)</text>
        <dbReference type="Rhea" id="RHEA:11436"/>
        <dbReference type="Rhea" id="RHEA-COMP:10350"/>
        <dbReference type="Rhea" id="RHEA-COMP:14399"/>
        <dbReference type="ChEBI" id="CHEBI:15377"/>
        <dbReference type="ChEBI" id="CHEBI:15378"/>
        <dbReference type="ChEBI" id="CHEBI:15379"/>
        <dbReference type="ChEBI" id="CHEBI:29033"/>
        <dbReference type="ChEBI" id="CHEBI:29034"/>
        <dbReference type="EC" id="7.1.1.9"/>
    </reaction>
</comment>
<comment type="caution">
    <text evidence="19">The sequence shown here is derived from an EMBL/GenBank/DDBJ whole genome shotgun (WGS) entry which is preliminary data.</text>
</comment>
<dbReference type="GO" id="GO:0016020">
    <property type="term" value="C:membrane"/>
    <property type="evidence" value="ECO:0007669"/>
    <property type="project" value="UniProtKB-SubCell"/>
</dbReference>
<organism evidence="19 20">
    <name type="scientific">Microbacterium sediminis</name>
    <dbReference type="NCBI Taxonomy" id="904291"/>
    <lineage>
        <taxon>Bacteria</taxon>
        <taxon>Bacillati</taxon>
        <taxon>Actinomycetota</taxon>
        <taxon>Actinomycetes</taxon>
        <taxon>Micrococcales</taxon>
        <taxon>Microbacteriaceae</taxon>
        <taxon>Microbacterium</taxon>
    </lineage>
</organism>
<dbReference type="InterPro" id="IPR045187">
    <property type="entry name" value="CcO_II"/>
</dbReference>
<sequence>MPHPRSKGEFVPSKRRLRWAAIPVAVAAVASLAACTPTELHGYLPGFEEGGTPTTNQTEGLASLWVGSWIAALAVGIITWGLMLWAMIVYRRRKGQTGLPVQLRYNMPIEIFFTTVPLILVLGLFAFTAREQTRVETPWSADEVDVEITAIAKQWAWDFQYNGDEEDNSDAVWSMGIQAQPDADGNIDEEQLPKLVLPVNQKVTIDLQSRDVIHSFWIIDFLYKKDMYIGHDNSWSFIPTREGTYAGKCAELCGEYHSMMLFEVEVVSEDEYEAYLDELEAKGQTGDINDAYDRLGNAPGTGAPNTDEEEGH</sequence>
<keyword evidence="5" id="KW-0679">Respiratory chain</keyword>
<reference evidence="19 20" key="1">
    <citation type="submission" date="2016-05" db="EMBL/GenBank/DDBJ databases">
        <authorList>
            <person name="Lavstsen T."/>
            <person name="Jespersen J.S."/>
        </authorList>
    </citation>
    <scope>NUCLEOTIDE SEQUENCE [LARGE SCALE GENOMIC DNA]</scope>
    <source>
        <strain evidence="19 20">YLB-01</strain>
    </source>
</reference>
<evidence type="ECO:0000313" key="19">
    <source>
        <dbReference type="EMBL" id="OCG73142.1"/>
    </source>
</evidence>
<keyword evidence="6 17" id="KW-0812">Transmembrane</keyword>
<evidence type="ECO:0000256" key="7">
    <source>
        <dbReference type="ARBA" id="ARBA00022723"/>
    </source>
</evidence>
<evidence type="ECO:0000256" key="6">
    <source>
        <dbReference type="ARBA" id="ARBA00022692"/>
    </source>
</evidence>
<comment type="subcellular location">
    <subcellularLocation>
        <location evidence="1">Membrane</location>
        <topology evidence="1">Multi-pass membrane protein</topology>
    </subcellularLocation>
</comment>
<evidence type="ECO:0000313" key="20">
    <source>
        <dbReference type="Proteomes" id="UP000093355"/>
    </source>
</evidence>
<dbReference type="PROSITE" id="PS00078">
    <property type="entry name" value="COX2"/>
    <property type="match status" value="1"/>
</dbReference>
<keyword evidence="7" id="KW-0479">Metal-binding</keyword>
<accession>A0A1B9N966</accession>
<dbReference type="Proteomes" id="UP000093355">
    <property type="component" value="Unassembled WGS sequence"/>
</dbReference>
<dbReference type="InterPro" id="IPR001505">
    <property type="entry name" value="Copper_CuA"/>
</dbReference>
<dbReference type="PROSITE" id="PS50857">
    <property type="entry name" value="COX2_CUA"/>
    <property type="match status" value="1"/>
</dbReference>
<dbReference type="PRINTS" id="PR01166">
    <property type="entry name" value="CYCOXIDASEII"/>
</dbReference>
<dbReference type="STRING" id="904291.A7J15_09380"/>
<dbReference type="InterPro" id="IPR036257">
    <property type="entry name" value="Cyt_c_oxidase_su2_TM_sf"/>
</dbReference>
<evidence type="ECO:0000256" key="17">
    <source>
        <dbReference type="SAM" id="Phobius"/>
    </source>
</evidence>
<dbReference type="GO" id="GO:0005507">
    <property type="term" value="F:copper ion binding"/>
    <property type="evidence" value="ECO:0007669"/>
    <property type="project" value="InterPro"/>
</dbReference>
<dbReference type="GO" id="GO:0042773">
    <property type="term" value="P:ATP synthesis coupled electron transport"/>
    <property type="evidence" value="ECO:0007669"/>
    <property type="project" value="TreeGrafter"/>
</dbReference>
<evidence type="ECO:0000256" key="13">
    <source>
        <dbReference type="ARBA" id="ARBA00024688"/>
    </source>
</evidence>
<evidence type="ECO:0000256" key="11">
    <source>
        <dbReference type="ARBA" id="ARBA00023008"/>
    </source>
</evidence>
<keyword evidence="10 17" id="KW-1133">Transmembrane helix</keyword>
<dbReference type="PROSITE" id="PS51257">
    <property type="entry name" value="PROKAR_LIPOPROTEIN"/>
    <property type="match status" value="1"/>
</dbReference>
<evidence type="ECO:0000256" key="4">
    <source>
        <dbReference type="ARBA" id="ARBA00022448"/>
    </source>
</evidence>
<evidence type="ECO:0000256" key="9">
    <source>
        <dbReference type="ARBA" id="ARBA00022982"/>
    </source>
</evidence>
<dbReference type="NCBIfam" id="TIGR02866">
    <property type="entry name" value="CoxB"/>
    <property type="match status" value="1"/>
</dbReference>
<evidence type="ECO:0000256" key="12">
    <source>
        <dbReference type="ARBA" id="ARBA00023136"/>
    </source>
</evidence>
<evidence type="ECO:0000256" key="2">
    <source>
        <dbReference type="ARBA" id="ARBA00007866"/>
    </source>
</evidence>
<keyword evidence="20" id="KW-1185">Reference proteome</keyword>
<feature type="region of interest" description="Disordered" evidence="16">
    <location>
        <begin position="287"/>
        <end position="312"/>
    </location>
</feature>
<keyword evidence="4" id="KW-0813">Transport</keyword>